<name>A0A9D2RP99_9MICO</name>
<proteinExistence type="predicted"/>
<dbReference type="Gene3D" id="3.40.50.880">
    <property type="match status" value="1"/>
</dbReference>
<dbReference type="EMBL" id="DWZH01000087">
    <property type="protein sequence ID" value="HJB11000.1"/>
    <property type="molecule type" value="Genomic_DNA"/>
</dbReference>
<dbReference type="InterPro" id="IPR009381">
    <property type="entry name" value="Trehalose_catabolism_ThuA_prok"/>
</dbReference>
<evidence type="ECO:0000313" key="2">
    <source>
        <dbReference type="EMBL" id="HJB11000.1"/>
    </source>
</evidence>
<protein>
    <submittedName>
        <fullName evidence="2">ThuA domain-containing protein</fullName>
    </submittedName>
</protein>
<gene>
    <name evidence="2" type="ORF">H9786_10815</name>
</gene>
<dbReference type="AlphaFoldDB" id="A0A9D2RP99"/>
<evidence type="ECO:0000313" key="3">
    <source>
        <dbReference type="Proteomes" id="UP000823823"/>
    </source>
</evidence>
<comment type="caution">
    <text evidence="2">The sequence shown here is derived from an EMBL/GenBank/DDBJ whole genome shotgun (WGS) entry which is preliminary data.</text>
</comment>
<dbReference type="InterPro" id="IPR029062">
    <property type="entry name" value="Class_I_gatase-like"/>
</dbReference>
<reference evidence="2" key="1">
    <citation type="journal article" date="2021" name="PeerJ">
        <title>Extensive microbial diversity within the chicken gut microbiome revealed by metagenomics and culture.</title>
        <authorList>
            <person name="Gilroy R."/>
            <person name="Ravi A."/>
            <person name="Getino M."/>
            <person name="Pursley I."/>
            <person name="Horton D.L."/>
            <person name="Alikhan N.F."/>
            <person name="Baker D."/>
            <person name="Gharbi K."/>
            <person name="Hall N."/>
            <person name="Watson M."/>
            <person name="Adriaenssens E.M."/>
            <person name="Foster-Nyarko E."/>
            <person name="Jarju S."/>
            <person name="Secka A."/>
            <person name="Antonio M."/>
            <person name="Oren A."/>
            <person name="Chaudhuri R.R."/>
            <person name="La Ragione R."/>
            <person name="Hildebrand F."/>
            <person name="Pallen M.J."/>
        </authorList>
    </citation>
    <scope>NUCLEOTIDE SEQUENCE</scope>
    <source>
        <strain evidence="2">ChiHjej13B12-24818</strain>
    </source>
</reference>
<feature type="domain" description="ThuA-like" evidence="1">
    <location>
        <begin position="10"/>
        <end position="228"/>
    </location>
</feature>
<reference evidence="2" key="2">
    <citation type="submission" date="2021-04" db="EMBL/GenBank/DDBJ databases">
        <authorList>
            <person name="Gilroy R."/>
        </authorList>
    </citation>
    <scope>NUCLEOTIDE SEQUENCE</scope>
    <source>
        <strain evidence="2">ChiHjej13B12-24818</strain>
    </source>
</reference>
<dbReference type="InterPro" id="IPR029010">
    <property type="entry name" value="ThuA-like"/>
</dbReference>
<accession>A0A9D2RP99</accession>
<dbReference type="SUPFAM" id="SSF52317">
    <property type="entry name" value="Class I glutamine amidotransferase-like"/>
    <property type="match status" value="1"/>
</dbReference>
<organism evidence="2 3">
    <name type="scientific">Candidatus Brachybacterium merdavium</name>
    <dbReference type="NCBI Taxonomy" id="2838513"/>
    <lineage>
        <taxon>Bacteria</taxon>
        <taxon>Bacillati</taxon>
        <taxon>Actinomycetota</taxon>
        <taxon>Actinomycetes</taxon>
        <taxon>Micrococcales</taxon>
        <taxon>Dermabacteraceae</taxon>
        <taxon>Brachybacterium</taxon>
    </lineage>
</organism>
<evidence type="ECO:0000259" key="1">
    <source>
        <dbReference type="Pfam" id="PF06283"/>
    </source>
</evidence>
<dbReference type="Pfam" id="PF06283">
    <property type="entry name" value="ThuA"/>
    <property type="match status" value="1"/>
</dbReference>
<dbReference type="Proteomes" id="UP000823823">
    <property type="component" value="Unassembled WGS sequence"/>
</dbReference>
<sequence>MTTNPAAPLRVTVWGENRHEQRDERVRTLYPEGMHAAIRDGIAANLGENVTTRIALLDEPEHGLTEEVLAETDVLTWWGHMAHDEVSDEVAERVQKHVLSGMGLVVLHSGHWSKPFTRLMGTSCTLRWRNEADRELVWTVTPSHPIAEGVPHPIIIDEQEMYGEHFDIPVPDELVFVSSFSGGEIFRSGCTFRRGKGKIFYFSPGDQDYPVYHHPDVRRVISNGVQWTRPVVADRQMPFLDRYETEWFTKGTGGQGLGDNEAAGKNA</sequence>
<dbReference type="PIRSF" id="PIRSF030013">
    <property type="entry name" value="ThuA"/>
    <property type="match status" value="1"/>
</dbReference>